<evidence type="ECO:0000256" key="1">
    <source>
        <dbReference type="ARBA" id="ARBA00044777"/>
    </source>
</evidence>
<dbReference type="Gene3D" id="1.10.10.580">
    <property type="entry name" value="Structural maintenance of chromosome 1. Chain E"/>
    <property type="match status" value="1"/>
</dbReference>
<protein>
    <recommendedName>
        <fullName evidence="1">Segregation and condensation protein A</fullName>
    </recommendedName>
</protein>
<dbReference type="InterPro" id="IPR003768">
    <property type="entry name" value="ScpA"/>
</dbReference>
<feature type="non-terminal residue" evidence="2">
    <location>
        <position position="1"/>
    </location>
</feature>
<dbReference type="Pfam" id="PF02616">
    <property type="entry name" value="SMC_ScpA"/>
    <property type="match status" value="2"/>
</dbReference>
<dbReference type="EMBL" id="MHQM01000016">
    <property type="protein sequence ID" value="OHA03945.1"/>
    <property type="molecule type" value="Genomic_DNA"/>
</dbReference>
<organism evidence="2 3">
    <name type="scientific">Candidatus Sungbacteria bacterium RIFCSPHIGHO2_02_FULL_52_23</name>
    <dbReference type="NCBI Taxonomy" id="1802274"/>
    <lineage>
        <taxon>Bacteria</taxon>
        <taxon>Candidatus Sungiibacteriota</taxon>
    </lineage>
</organism>
<name>A0A1G2KWW8_9BACT</name>
<gene>
    <name evidence="2" type="ORF">A3J58_03010</name>
</gene>
<dbReference type="AlphaFoldDB" id="A0A1G2KWW8"/>
<reference evidence="2 3" key="1">
    <citation type="journal article" date="2016" name="Nat. Commun.">
        <title>Thousands of microbial genomes shed light on interconnected biogeochemical processes in an aquifer system.</title>
        <authorList>
            <person name="Anantharaman K."/>
            <person name="Brown C.T."/>
            <person name="Hug L.A."/>
            <person name="Sharon I."/>
            <person name="Castelle C.J."/>
            <person name="Probst A.J."/>
            <person name="Thomas B.C."/>
            <person name="Singh A."/>
            <person name="Wilkins M.J."/>
            <person name="Karaoz U."/>
            <person name="Brodie E.L."/>
            <person name="Williams K.H."/>
            <person name="Hubbard S.S."/>
            <person name="Banfield J.F."/>
        </authorList>
    </citation>
    <scope>NUCLEOTIDE SEQUENCE [LARGE SCALE GENOMIC DNA]</scope>
</reference>
<dbReference type="InterPro" id="IPR023093">
    <property type="entry name" value="ScpA-like_C"/>
</dbReference>
<evidence type="ECO:0000313" key="2">
    <source>
        <dbReference type="EMBL" id="OHA03945.1"/>
    </source>
</evidence>
<dbReference type="Gene3D" id="6.10.250.2410">
    <property type="match status" value="1"/>
</dbReference>
<dbReference type="Proteomes" id="UP000178510">
    <property type="component" value="Unassembled WGS sequence"/>
</dbReference>
<comment type="caution">
    <text evidence="2">The sequence shown here is derived from an EMBL/GenBank/DDBJ whole genome shotgun (WGS) entry which is preliminary data.</text>
</comment>
<dbReference type="PANTHER" id="PTHR33969">
    <property type="entry name" value="SEGREGATION AND CONDENSATION PROTEIN A"/>
    <property type="match status" value="1"/>
</dbReference>
<sequence length="220" mass="24602">LELLLELIEGEKLPISEISLARVADEYLTYVRSYQSPDPEELAEFLVVAAQLMLIKSRSLLPTLSFSEEEEASVDDLERRLAILKGIRDAVRELQQIEQKGMRSAGREAYAGMPPVFYPPTSLHAGLLADAFAGLVALIPKAEKLAEDKLKRIVSLEEKISHIRGILRDAVERGFSEIVKGSKEKVEVVVSFLALLELARQKFVTLRQEVPFADIMVKKT</sequence>
<proteinExistence type="predicted"/>
<dbReference type="STRING" id="1802274.A3J58_03010"/>
<accession>A0A1G2KWW8</accession>
<dbReference type="PANTHER" id="PTHR33969:SF2">
    <property type="entry name" value="SEGREGATION AND CONDENSATION PROTEIN A"/>
    <property type="match status" value="1"/>
</dbReference>
<evidence type="ECO:0000313" key="3">
    <source>
        <dbReference type="Proteomes" id="UP000178510"/>
    </source>
</evidence>